<proteinExistence type="predicted"/>
<keyword evidence="2" id="KW-1185">Reference proteome</keyword>
<reference evidence="1 2" key="2">
    <citation type="journal article" date="2009" name="PLoS ONE">
        <title>An integrated genetic and cytogenetic map of the cucumber genome.</title>
        <authorList>
            <person name="Ren Y."/>
            <person name="Zhang Z."/>
            <person name="Liu J."/>
            <person name="Staub J.E."/>
            <person name="Han Y."/>
            <person name="Cheng Z."/>
            <person name="Li X."/>
            <person name="Lu J."/>
            <person name="Miao H."/>
            <person name="Kang H."/>
            <person name="Xie B."/>
            <person name="Gu X."/>
            <person name="Wang X."/>
            <person name="Du Y."/>
            <person name="Jin W."/>
            <person name="Huang S."/>
        </authorList>
    </citation>
    <scope>NUCLEOTIDE SEQUENCE [LARGE SCALE GENOMIC DNA]</scope>
    <source>
        <strain evidence="2">cv. 9930</strain>
    </source>
</reference>
<reference evidence="1 2" key="1">
    <citation type="journal article" date="2009" name="Nat. Genet.">
        <title>The genome of the cucumber, Cucumis sativus L.</title>
        <authorList>
            <person name="Huang S."/>
            <person name="Li R."/>
            <person name="Zhang Z."/>
            <person name="Li L."/>
            <person name="Gu X."/>
            <person name="Fan W."/>
            <person name="Lucas W.J."/>
            <person name="Wang X."/>
            <person name="Xie B."/>
            <person name="Ni P."/>
            <person name="Ren Y."/>
            <person name="Zhu H."/>
            <person name="Li J."/>
            <person name="Lin K."/>
            <person name="Jin W."/>
            <person name="Fei Z."/>
            <person name="Li G."/>
            <person name="Staub J."/>
            <person name="Kilian A."/>
            <person name="van der Vossen E.A."/>
            <person name="Wu Y."/>
            <person name="Guo J."/>
            <person name="He J."/>
            <person name="Jia Z."/>
            <person name="Ren Y."/>
            <person name="Tian G."/>
            <person name="Lu Y."/>
            <person name="Ruan J."/>
            <person name="Qian W."/>
            <person name="Wang M."/>
            <person name="Huang Q."/>
            <person name="Li B."/>
            <person name="Xuan Z."/>
            <person name="Cao J."/>
            <person name="Asan"/>
            <person name="Wu Z."/>
            <person name="Zhang J."/>
            <person name="Cai Q."/>
            <person name="Bai Y."/>
            <person name="Zhao B."/>
            <person name="Han Y."/>
            <person name="Li Y."/>
            <person name="Li X."/>
            <person name="Wang S."/>
            <person name="Shi Q."/>
            <person name="Liu S."/>
            <person name="Cho W.K."/>
            <person name="Kim J.Y."/>
            <person name="Xu Y."/>
            <person name="Heller-Uszynska K."/>
            <person name="Miao H."/>
            <person name="Cheng Z."/>
            <person name="Zhang S."/>
            <person name="Wu J."/>
            <person name="Yang Y."/>
            <person name="Kang H."/>
            <person name="Li M."/>
            <person name="Liang H."/>
            <person name="Ren X."/>
            <person name="Shi Z."/>
            <person name="Wen M."/>
            <person name="Jian M."/>
            <person name="Yang H."/>
            <person name="Zhang G."/>
            <person name="Yang Z."/>
            <person name="Chen R."/>
            <person name="Liu S."/>
            <person name="Li J."/>
            <person name="Ma L."/>
            <person name="Liu H."/>
            <person name="Zhou Y."/>
            <person name="Zhao J."/>
            <person name="Fang X."/>
            <person name="Li G."/>
            <person name="Fang L."/>
            <person name="Li Y."/>
            <person name="Liu D."/>
            <person name="Zheng H."/>
            <person name="Zhang Y."/>
            <person name="Qin N."/>
            <person name="Li Z."/>
            <person name="Yang G."/>
            <person name="Yang S."/>
            <person name="Bolund L."/>
            <person name="Kristiansen K."/>
            <person name="Zheng H."/>
            <person name="Li S."/>
            <person name="Zhang X."/>
            <person name="Yang H."/>
            <person name="Wang J."/>
            <person name="Sun R."/>
            <person name="Zhang B."/>
            <person name="Jiang S."/>
            <person name="Wang J."/>
            <person name="Du Y."/>
            <person name="Li S."/>
        </authorList>
    </citation>
    <scope>NUCLEOTIDE SEQUENCE [LARGE SCALE GENOMIC DNA]</scope>
    <source>
        <strain evidence="2">cv. 9930</strain>
    </source>
</reference>
<accession>A0A0A0LTF4</accession>
<gene>
    <name evidence="1" type="ORF">Csa_2G427850</name>
</gene>
<dbReference type="EMBL" id="CM002923">
    <property type="protein sequence ID" value="KGN63311.1"/>
    <property type="molecule type" value="Genomic_DNA"/>
</dbReference>
<dbReference type="AlphaFoldDB" id="A0A0A0LTF4"/>
<evidence type="ECO:0000313" key="1">
    <source>
        <dbReference type="EMBL" id="KGN63311.1"/>
    </source>
</evidence>
<dbReference type="Proteomes" id="UP000029981">
    <property type="component" value="Chromosome 2"/>
</dbReference>
<reference evidence="1 2" key="4">
    <citation type="journal article" date="2011" name="BMC Genomics">
        <title>RNA-Seq improves annotation of protein-coding genes in the cucumber genome.</title>
        <authorList>
            <person name="Li Z."/>
            <person name="Zhang Z."/>
            <person name="Yan P."/>
            <person name="Huang S."/>
            <person name="Fei Z."/>
            <person name="Lin K."/>
        </authorList>
    </citation>
    <scope>NUCLEOTIDE SEQUENCE [LARGE SCALE GENOMIC DNA]</scope>
    <source>
        <strain evidence="2">cv. 9930</strain>
    </source>
</reference>
<evidence type="ECO:0000313" key="2">
    <source>
        <dbReference type="Proteomes" id="UP000029981"/>
    </source>
</evidence>
<protein>
    <submittedName>
        <fullName evidence="1">Uncharacterized protein</fullName>
    </submittedName>
</protein>
<organism evidence="1 2">
    <name type="scientific">Cucumis sativus</name>
    <name type="common">Cucumber</name>
    <dbReference type="NCBI Taxonomy" id="3659"/>
    <lineage>
        <taxon>Eukaryota</taxon>
        <taxon>Viridiplantae</taxon>
        <taxon>Streptophyta</taxon>
        <taxon>Embryophyta</taxon>
        <taxon>Tracheophyta</taxon>
        <taxon>Spermatophyta</taxon>
        <taxon>Magnoliopsida</taxon>
        <taxon>eudicotyledons</taxon>
        <taxon>Gunneridae</taxon>
        <taxon>Pentapetalae</taxon>
        <taxon>rosids</taxon>
        <taxon>fabids</taxon>
        <taxon>Cucurbitales</taxon>
        <taxon>Cucurbitaceae</taxon>
        <taxon>Benincaseae</taxon>
        <taxon>Cucumis</taxon>
    </lineage>
</organism>
<reference evidence="1 2" key="3">
    <citation type="journal article" date="2010" name="BMC Genomics">
        <title>Transcriptome sequencing and comparative analysis of cucumber flowers with different sex types.</title>
        <authorList>
            <person name="Guo S."/>
            <person name="Zheng Y."/>
            <person name="Joung J.G."/>
            <person name="Liu S."/>
            <person name="Zhang Z."/>
            <person name="Crasta O.R."/>
            <person name="Sobral B.W."/>
            <person name="Xu Y."/>
            <person name="Huang S."/>
            <person name="Fei Z."/>
        </authorList>
    </citation>
    <scope>NUCLEOTIDE SEQUENCE [LARGE SCALE GENOMIC DNA]</scope>
    <source>
        <strain evidence="2">cv. 9930</strain>
    </source>
</reference>
<name>A0A0A0LTF4_CUCSA</name>
<dbReference type="Gramene" id="KGN63311">
    <property type="protein sequence ID" value="KGN63311"/>
    <property type="gene ID" value="Csa_2G427850"/>
</dbReference>
<sequence>MAWGCSATLYLHRATNLRHKHLRTKCWALRRSPVALQSHYNILQRHGASPALHPTQGLLYATWWCP</sequence>